<dbReference type="OrthoDB" id="9813903at2"/>
<accession>A0A480AK77</accession>
<dbReference type="CDD" id="cd00060">
    <property type="entry name" value="FHA"/>
    <property type="match status" value="1"/>
</dbReference>
<dbReference type="InterPro" id="IPR000253">
    <property type="entry name" value="FHA_dom"/>
</dbReference>
<reference evidence="6" key="1">
    <citation type="submission" date="2019-03" db="EMBL/GenBank/DDBJ databases">
        <title>Aquabacterium pictum sp.nov., the first bacteriochlorophyll a-containing freshwater bacterium in the genus Aquabacterium of the class Betaproteobacteria.</title>
        <authorList>
            <person name="Hirose S."/>
            <person name="Tank M."/>
            <person name="Hara E."/>
            <person name="Tamaki H."/>
            <person name="Takaichi S."/>
            <person name="Haruta S."/>
            <person name="Hanada S."/>
        </authorList>
    </citation>
    <scope>NUCLEOTIDE SEQUENCE [LARGE SCALE GENOMIC DNA]</scope>
    <source>
        <strain evidence="6">W35</strain>
    </source>
</reference>
<dbReference type="Pfam" id="PF00498">
    <property type="entry name" value="FHA"/>
    <property type="match status" value="1"/>
</dbReference>
<dbReference type="PANTHER" id="PTHR45138">
    <property type="entry name" value="REGULATORY COMPONENTS OF SENSORY TRANSDUCTION SYSTEM"/>
    <property type="match status" value="1"/>
</dbReference>
<feature type="domain" description="GGDEF" evidence="4">
    <location>
        <begin position="169"/>
        <end position="311"/>
    </location>
</feature>
<dbReference type="EC" id="2.7.7.65" evidence="1"/>
<dbReference type="SMART" id="SM00267">
    <property type="entry name" value="GGDEF"/>
    <property type="match status" value="1"/>
</dbReference>
<dbReference type="Proteomes" id="UP000301751">
    <property type="component" value="Unassembled WGS sequence"/>
</dbReference>
<organism evidence="5 6">
    <name type="scientific">Pseudaquabacterium pictum</name>
    <dbReference type="NCBI Taxonomy" id="2315236"/>
    <lineage>
        <taxon>Bacteria</taxon>
        <taxon>Pseudomonadati</taxon>
        <taxon>Pseudomonadota</taxon>
        <taxon>Betaproteobacteria</taxon>
        <taxon>Burkholderiales</taxon>
        <taxon>Sphaerotilaceae</taxon>
        <taxon>Pseudaquabacterium</taxon>
    </lineage>
</organism>
<dbReference type="PANTHER" id="PTHR45138:SF9">
    <property type="entry name" value="DIGUANYLATE CYCLASE DGCM-RELATED"/>
    <property type="match status" value="1"/>
</dbReference>
<dbReference type="InterPro" id="IPR050469">
    <property type="entry name" value="Diguanylate_Cyclase"/>
</dbReference>
<protein>
    <recommendedName>
        <fullName evidence="1">diguanylate cyclase</fullName>
        <ecNumber evidence="1">2.7.7.65</ecNumber>
    </recommendedName>
</protein>
<dbReference type="GO" id="GO:0043709">
    <property type="term" value="P:cell adhesion involved in single-species biofilm formation"/>
    <property type="evidence" value="ECO:0007669"/>
    <property type="project" value="TreeGrafter"/>
</dbReference>
<feature type="domain" description="FHA" evidence="3">
    <location>
        <begin position="51"/>
        <end position="100"/>
    </location>
</feature>
<dbReference type="Pfam" id="PF00990">
    <property type="entry name" value="GGDEF"/>
    <property type="match status" value="1"/>
</dbReference>
<dbReference type="InterPro" id="IPR043128">
    <property type="entry name" value="Rev_trsase/Diguanyl_cyclase"/>
</dbReference>
<dbReference type="RefSeq" id="WP_137731177.1">
    <property type="nucleotide sequence ID" value="NZ_BJCL01000001.1"/>
</dbReference>
<evidence type="ECO:0000313" key="5">
    <source>
        <dbReference type="EMBL" id="GCL61426.1"/>
    </source>
</evidence>
<evidence type="ECO:0000313" key="6">
    <source>
        <dbReference type="Proteomes" id="UP000301751"/>
    </source>
</evidence>
<dbReference type="NCBIfam" id="TIGR00254">
    <property type="entry name" value="GGDEF"/>
    <property type="match status" value="1"/>
</dbReference>
<dbReference type="GO" id="GO:0005886">
    <property type="term" value="C:plasma membrane"/>
    <property type="evidence" value="ECO:0007669"/>
    <property type="project" value="TreeGrafter"/>
</dbReference>
<evidence type="ECO:0000256" key="1">
    <source>
        <dbReference type="ARBA" id="ARBA00012528"/>
    </source>
</evidence>
<dbReference type="Gene3D" id="2.60.200.20">
    <property type="match status" value="1"/>
</dbReference>
<dbReference type="FunFam" id="3.30.70.270:FF:000001">
    <property type="entry name" value="Diguanylate cyclase domain protein"/>
    <property type="match status" value="1"/>
</dbReference>
<dbReference type="PROSITE" id="PS50006">
    <property type="entry name" value="FHA_DOMAIN"/>
    <property type="match status" value="1"/>
</dbReference>
<evidence type="ECO:0000256" key="2">
    <source>
        <dbReference type="ARBA" id="ARBA00034247"/>
    </source>
</evidence>
<proteinExistence type="predicted"/>
<dbReference type="AlphaFoldDB" id="A0A480AK77"/>
<dbReference type="GO" id="GO:0052621">
    <property type="term" value="F:diguanylate cyclase activity"/>
    <property type="evidence" value="ECO:0007669"/>
    <property type="project" value="UniProtKB-EC"/>
</dbReference>
<sequence length="311" mass="33413">MSNWDPSTIAIDPSQLTLLQGLDSEEARRCSLVVYSGGDTGRQITLPEGTSSIGRSAAASLQIDGPGMSRLHAEVVVDGTQVLLRDLGSANGSYVQDVRLTGPRPLRDGDRVRLGSVLLKFYEHQSVDAALHDRVYRMAMVDAGTGLYNRRYLHETLRRELRQTRQGGRPMAVISFDLDRFKSVNDTHGHAAGDLVLRECAVVVSGVVGAGGPGSPTLGRLGGEEFLVLMPGATLPVARALAERLRAAVAGHTFVLPAGLADSRPLVAHRQTISLGVAEWTSAMLDASDLLDAADRRLYQAKHEGRDRVCS</sequence>
<name>A0A480AK77_9BURK</name>
<comment type="caution">
    <text evidence="5">The sequence shown here is derived from an EMBL/GenBank/DDBJ whole genome shotgun (WGS) entry which is preliminary data.</text>
</comment>
<dbReference type="PROSITE" id="PS50887">
    <property type="entry name" value="GGDEF"/>
    <property type="match status" value="1"/>
</dbReference>
<dbReference type="EMBL" id="BJCL01000001">
    <property type="protein sequence ID" value="GCL61426.1"/>
    <property type="molecule type" value="Genomic_DNA"/>
</dbReference>
<dbReference type="InterPro" id="IPR000160">
    <property type="entry name" value="GGDEF_dom"/>
</dbReference>
<dbReference type="Gene3D" id="3.30.70.270">
    <property type="match status" value="1"/>
</dbReference>
<comment type="catalytic activity">
    <reaction evidence="2">
        <text>2 GTP = 3',3'-c-di-GMP + 2 diphosphate</text>
        <dbReference type="Rhea" id="RHEA:24898"/>
        <dbReference type="ChEBI" id="CHEBI:33019"/>
        <dbReference type="ChEBI" id="CHEBI:37565"/>
        <dbReference type="ChEBI" id="CHEBI:58805"/>
        <dbReference type="EC" id="2.7.7.65"/>
    </reaction>
</comment>
<dbReference type="CDD" id="cd01949">
    <property type="entry name" value="GGDEF"/>
    <property type="match status" value="1"/>
</dbReference>
<keyword evidence="6" id="KW-1185">Reference proteome</keyword>
<dbReference type="SUPFAM" id="SSF55073">
    <property type="entry name" value="Nucleotide cyclase"/>
    <property type="match status" value="1"/>
</dbReference>
<evidence type="ECO:0000259" key="4">
    <source>
        <dbReference type="PROSITE" id="PS50887"/>
    </source>
</evidence>
<dbReference type="InterPro" id="IPR029787">
    <property type="entry name" value="Nucleotide_cyclase"/>
</dbReference>
<evidence type="ECO:0000259" key="3">
    <source>
        <dbReference type="PROSITE" id="PS50006"/>
    </source>
</evidence>
<gene>
    <name evidence="5" type="ORF">AQPW35_05070</name>
</gene>
<dbReference type="SMART" id="SM00240">
    <property type="entry name" value="FHA"/>
    <property type="match status" value="1"/>
</dbReference>
<dbReference type="SUPFAM" id="SSF49879">
    <property type="entry name" value="SMAD/FHA domain"/>
    <property type="match status" value="1"/>
</dbReference>
<dbReference type="InterPro" id="IPR008984">
    <property type="entry name" value="SMAD_FHA_dom_sf"/>
</dbReference>
<dbReference type="GO" id="GO:1902201">
    <property type="term" value="P:negative regulation of bacterial-type flagellum-dependent cell motility"/>
    <property type="evidence" value="ECO:0007669"/>
    <property type="project" value="TreeGrafter"/>
</dbReference>